<dbReference type="SUPFAM" id="SSF81296">
    <property type="entry name" value="E set domains"/>
    <property type="match status" value="1"/>
</dbReference>
<evidence type="ECO:0008006" key="3">
    <source>
        <dbReference type="Google" id="ProtNLM"/>
    </source>
</evidence>
<accession>A0A8J3CG04</accession>
<dbReference type="InterPro" id="IPR013783">
    <property type="entry name" value="Ig-like_fold"/>
</dbReference>
<dbReference type="GO" id="GO:0005975">
    <property type="term" value="P:carbohydrate metabolic process"/>
    <property type="evidence" value="ECO:0007669"/>
    <property type="project" value="UniProtKB-ARBA"/>
</dbReference>
<proteinExistence type="predicted"/>
<dbReference type="AlphaFoldDB" id="A0A8J3CG04"/>
<dbReference type="Gene3D" id="2.60.40.10">
    <property type="entry name" value="Immunoglobulins"/>
    <property type="match status" value="1"/>
</dbReference>
<sequence>MSALRLASASITRTASLTQLRVVSQNRSTCTKAQRNRGDRFSRAILRAGGFAGRVLSPPPGYPDHGHQHLTQTAHPGSDTVIHMRQQRDGRVRVTFVLPADDPDGPVSVVGNFNDWTPGRHLLRRRSNGTRSAVVMVTPGSNLLFRYLGSDGYWFDDEHVEIRDGANCMIRA</sequence>
<keyword evidence="2" id="KW-1185">Reference proteome</keyword>
<comment type="caution">
    <text evidence="1">The sequence shown here is derived from an EMBL/GenBank/DDBJ whole genome shotgun (WGS) entry which is preliminary data.</text>
</comment>
<dbReference type="EMBL" id="BMMK01000024">
    <property type="protein sequence ID" value="GGM70031.1"/>
    <property type="molecule type" value="Genomic_DNA"/>
</dbReference>
<name>A0A8J3CG04_9PSEU</name>
<evidence type="ECO:0000313" key="2">
    <source>
        <dbReference type="Proteomes" id="UP000637578"/>
    </source>
</evidence>
<reference evidence="1" key="1">
    <citation type="journal article" date="2014" name="Int. J. Syst. Evol. Microbiol.">
        <title>Complete genome sequence of Corynebacterium casei LMG S-19264T (=DSM 44701T), isolated from a smear-ripened cheese.</title>
        <authorList>
            <consortium name="US DOE Joint Genome Institute (JGI-PGF)"/>
            <person name="Walter F."/>
            <person name="Albersmeier A."/>
            <person name="Kalinowski J."/>
            <person name="Ruckert C."/>
        </authorList>
    </citation>
    <scope>NUCLEOTIDE SEQUENCE</scope>
    <source>
        <strain evidence="1">CGMCC 4.5737</strain>
    </source>
</reference>
<organism evidence="1 2">
    <name type="scientific">Longimycelium tulufanense</name>
    <dbReference type="NCBI Taxonomy" id="907463"/>
    <lineage>
        <taxon>Bacteria</taxon>
        <taxon>Bacillati</taxon>
        <taxon>Actinomycetota</taxon>
        <taxon>Actinomycetes</taxon>
        <taxon>Pseudonocardiales</taxon>
        <taxon>Pseudonocardiaceae</taxon>
        <taxon>Longimycelium</taxon>
    </lineage>
</organism>
<evidence type="ECO:0000313" key="1">
    <source>
        <dbReference type="EMBL" id="GGM70031.1"/>
    </source>
</evidence>
<reference evidence="1" key="2">
    <citation type="submission" date="2020-09" db="EMBL/GenBank/DDBJ databases">
        <authorList>
            <person name="Sun Q."/>
            <person name="Zhou Y."/>
        </authorList>
    </citation>
    <scope>NUCLEOTIDE SEQUENCE</scope>
    <source>
        <strain evidence="1">CGMCC 4.5737</strain>
    </source>
</reference>
<protein>
    <recommendedName>
        <fullName evidence="3">Isoamylase</fullName>
    </recommendedName>
</protein>
<gene>
    <name evidence="1" type="ORF">GCM10012275_45610</name>
</gene>
<dbReference type="Proteomes" id="UP000637578">
    <property type="component" value="Unassembled WGS sequence"/>
</dbReference>
<dbReference type="InterPro" id="IPR014756">
    <property type="entry name" value="Ig_E-set"/>
</dbReference>